<gene>
    <name evidence="1" type="ORF">EC580_004450</name>
</gene>
<dbReference type="Proteomes" id="UP000271650">
    <property type="component" value="Chromosome"/>
</dbReference>
<evidence type="ECO:0000313" key="1">
    <source>
        <dbReference type="EMBL" id="XRI77934.1"/>
    </source>
</evidence>
<protein>
    <submittedName>
        <fullName evidence="1">PIN domain-containing protein</fullName>
    </submittedName>
</protein>
<name>A0ACD5HQZ2_9PROT</name>
<organism evidence="1 2">
    <name type="scientific">Acidithiobacillus sulfuriphilus</name>
    <dbReference type="NCBI Taxonomy" id="1867749"/>
    <lineage>
        <taxon>Bacteria</taxon>
        <taxon>Pseudomonadati</taxon>
        <taxon>Pseudomonadota</taxon>
        <taxon>Acidithiobacillia</taxon>
        <taxon>Acidithiobacillales</taxon>
        <taxon>Acidithiobacillaceae</taxon>
        <taxon>Acidithiobacillus</taxon>
    </lineage>
</organism>
<keyword evidence="2" id="KW-1185">Reference proteome</keyword>
<accession>A0ACD5HQZ2</accession>
<evidence type="ECO:0000313" key="2">
    <source>
        <dbReference type="Proteomes" id="UP000271650"/>
    </source>
</evidence>
<reference evidence="1 2" key="1">
    <citation type="journal article" date="2019" name="Int. J. Syst. Evol. Microbiol.">
        <title>Acidithiobacillus sulfuriphilus sp. nov.: an extremely acidophilic sulfur-oxidizing chemolithotroph isolated from a neutral pH environment.</title>
        <authorList>
            <person name="Falagan C."/>
            <person name="Moya-Beltran A."/>
            <person name="Castro M."/>
            <person name="Quatrini R."/>
            <person name="Johnson D.B."/>
        </authorList>
    </citation>
    <scope>NUCLEOTIDE SEQUENCE [LARGE SCALE GENOMIC DNA]</scope>
    <source>
        <strain evidence="1 2">CJ-2</strain>
    </source>
</reference>
<proteinExistence type="predicted"/>
<dbReference type="EMBL" id="CP127527">
    <property type="protein sequence ID" value="XRI77934.1"/>
    <property type="molecule type" value="Genomic_DNA"/>
</dbReference>
<sequence length="66" mass="7588">MPRRRLVVDANILIRAVLGRRVRLIIADACDRGSFYVAEANYHEAKHYLTELAPARGYPKWYGGTR</sequence>